<dbReference type="RefSeq" id="WP_074946652.1">
    <property type="nucleotide sequence ID" value="NZ_FNUC01000004.1"/>
</dbReference>
<dbReference type="PROSITE" id="PS51257">
    <property type="entry name" value="PROKAR_LIPOPROTEIN"/>
    <property type="match status" value="1"/>
</dbReference>
<dbReference type="InterPro" id="IPR003838">
    <property type="entry name" value="ABC3_permease_C"/>
</dbReference>
<dbReference type="PANTHER" id="PTHR30489">
    <property type="entry name" value="LIPOPROTEIN-RELEASING SYSTEM TRANSMEMBRANE PROTEIN LOLE"/>
    <property type="match status" value="1"/>
</dbReference>
<comment type="similarity">
    <text evidence="2">Belongs to the ABC-4 integral membrane protein family. LolC/E subfamily.</text>
</comment>
<evidence type="ECO:0000259" key="9">
    <source>
        <dbReference type="Pfam" id="PF02687"/>
    </source>
</evidence>
<dbReference type="GO" id="GO:0044874">
    <property type="term" value="P:lipoprotein localization to outer membrane"/>
    <property type="evidence" value="ECO:0007669"/>
    <property type="project" value="TreeGrafter"/>
</dbReference>
<feature type="transmembrane region" description="Helical" evidence="8">
    <location>
        <begin position="260"/>
        <end position="281"/>
    </location>
</feature>
<feature type="transmembrane region" description="Helical" evidence="8">
    <location>
        <begin position="163"/>
        <end position="188"/>
    </location>
</feature>
<reference evidence="11" key="1">
    <citation type="submission" date="2016-10" db="EMBL/GenBank/DDBJ databases">
        <authorList>
            <person name="Varghese N."/>
            <person name="Submissions S."/>
        </authorList>
    </citation>
    <scope>NUCLEOTIDE SEQUENCE [LARGE SCALE GENOMIC DNA]</scope>
    <source>
        <strain evidence="11">DSM 45237</strain>
    </source>
</reference>
<evidence type="ECO:0000256" key="7">
    <source>
        <dbReference type="SAM" id="MobiDB-lite"/>
    </source>
</evidence>
<protein>
    <submittedName>
        <fullName evidence="10">Putative ABC transport system permease protein</fullName>
    </submittedName>
</protein>
<evidence type="ECO:0000256" key="6">
    <source>
        <dbReference type="ARBA" id="ARBA00023136"/>
    </source>
</evidence>
<keyword evidence="11" id="KW-1185">Reference proteome</keyword>
<evidence type="ECO:0000313" key="10">
    <source>
        <dbReference type="EMBL" id="SEF15607.1"/>
    </source>
</evidence>
<dbReference type="EMBL" id="FNUC01000004">
    <property type="protein sequence ID" value="SEF15607.1"/>
    <property type="molecule type" value="Genomic_DNA"/>
</dbReference>
<dbReference type="Proteomes" id="UP000181980">
    <property type="component" value="Unassembled WGS sequence"/>
</dbReference>
<keyword evidence="4 8" id="KW-0812">Transmembrane</keyword>
<evidence type="ECO:0000256" key="3">
    <source>
        <dbReference type="ARBA" id="ARBA00022475"/>
    </source>
</evidence>
<gene>
    <name evidence="10" type="ORF">SAMN04488561_5017</name>
</gene>
<evidence type="ECO:0000256" key="8">
    <source>
        <dbReference type="SAM" id="Phobius"/>
    </source>
</evidence>
<dbReference type="AlphaFoldDB" id="A0A1H5PRJ4"/>
<feature type="transmembrane region" description="Helical" evidence="8">
    <location>
        <begin position="392"/>
        <end position="411"/>
    </location>
</feature>
<dbReference type="STRING" id="561176.SAMN04488561_5017"/>
<feature type="transmembrane region" description="Helical" evidence="8">
    <location>
        <begin position="343"/>
        <end position="365"/>
    </location>
</feature>
<dbReference type="GO" id="GO:0098797">
    <property type="term" value="C:plasma membrane protein complex"/>
    <property type="evidence" value="ECO:0007669"/>
    <property type="project" value="TreeGrafter"/>
</dbReference>
<feature type="transmembrane region" description="Helical" evidence="8">
    <location>
        <begin position="666"/>
        <end position="691"/>
    </location>
</feature>
<keyword evidence="3" id="KW-1003">Cell membrane</keyword>
<keyword evidence="5 8" id="KW-1133">Transmembrane helix</keyword>
<dbReference type="PANTHER" id="PTHR30489:SF0">
    <property type="entry name" value="LIPOPROTEIN-RELEASING SYSTEM TRANSMEMBRANE PROTEIN LOLE"/>
    <property type="match status" value="1"/>
</dbReference>
<name>A0A1H5PRJ4_9ACTN</name>
<feature type="transmembrane region" description="Helical" evidence="8">
    <location>
        <begin position="219"/>
        <end position="240"/>
    </location>
</feature>
<feature type="region of interest" description="Disordered" evidence="7">
    <location>
        <begin position="470"/>
        <end position="492"/>
    </location>
</feature>
<feature type="transmembrane region" description="Helical" evidence="8">
    <location>
        <begin position="711"/>
        <end position="730"/>
    </location>
</feature>
<feature type="domain" description="ABC3 transporter permease C-terminal" evidence="9">
    <location>
        <begin position="625"/>
        <end position="738"/>
    </location>
</feature>
<evidence type="ECO:0000313" key="11">
    <source>
        <dbReference type="Proteomes" id="UP000181980"/>
    </source>
</evidence>
<feature type="domain" description="ABC3 transporter permease C-terminal" evidence="9">
    <location>
        <begin position="169"/>
        <end position="286"/>
    </location>
</feature>
<sequence length="748" mass="76113">MFGLAVRTLRYRKGAFVAAFVAMVLGAAMVMACGGLMETGIRTAVPPQQLAGADVVVAGEHRYDIPGTDEYAVLPERVRVDDDLVATVAAVDGVATAEGRVLDEPAPSGMVDAIAVTAAPGIGAAELRERIGAALDGTATTTLTGDDRGLAELPEARASSEDLISLAGVFGGWAIMVSMFGVASMLALSIQQRGRELALLRATGATPGQLRRMVLGETLLLSVVTTALALVPGHYLGRFLFERMTDAGVVPAGVEFRQGWIPVVTAVGAALLAAVGGALVAGRRAAAVRPTQALAEAALEQRTMGAWRWVFGLLALSGGIALGVVTLTVMSGPLTSSTAGPAVILWAIGLALLSPVLTRAMTVLLQWPVRAVAGVSGHLAVLNARGRTGRTAAVVTPIIMLTGIATGTLYLQSTEDAVNRDAFAGGLVADAVVTSSAPADDALVDRIAALPGVAGASQLVRSSGFVEVPRDRSQSDEGWTLQGVTPGGAAATTPVTTVDGALTDLTGDTVALDAGHARSLGVGVGDELTLRLGDGATATVRVAATFDAADDYDTLLLPADLLAAHTTAGGAHEVLVAADDGAASAVVAELRELAAATPGLAVADRDALFDEYGDQQRTLAFANYTIVLMIVAYAAISVINVLSASTGARRREFGLQRLTGATRSQVLRMVGVEGLLVAAVGITLGTLASVATLVPFSLARADQLTPSGSPLIYLSVVAVALGLTLTATLLPAWQVLRQRAAAAAATAD</sequence>
<proteinExistence type="inferred from homology"/>
<evidence type="ECO:0000256" key="2">
    <source>
        <dbReference type="ARBA" id="ARBA00005236"/>
    </source>
</evidence>
<dbReference type="InterPro" id="IPR051447">
    <property type="entry name" value="Lipoprotein-release_system"/>
</dbReference>
<accession>A0A1H5PRJ4</accession>
<evidence type="ECO:0000256" key="1">
    <source>
        <dbReference type="ARBA" id="ARBA00004651"/>
    </source>
</evidence>
<feature type="transmembrane region" description="Helical" evidence="8">
    <location>
        <begin position="621"/>
        <end position="645"/>
    </location>
</feature>
<comment type="subcellular location">
    <subcellularLocation>
        <location evidence="1">Cell membrane</location>
        <topology evidence="1">Multi-pass membrane protein</topology>
    </subcellularLocation>
</comment>
<dbReference type="Pfam" id="PF02687">
    <property type="entry name" value="FtsX"/>
    <property type="match status" value="2"/>
</dbReference>
<evidence type="ECO:0000256" key="4">
    <source>
        <dbReference type="ARBA" id="ARBA00022692"/>
    </source>
</evidence>
<feature type="compositionally biased region" description="Low complexity" evidence="7">
    <location>
        <begin position="483"/>
        <end position="492"/>
    </location>
</feature>
<organism evidence="10 11">
    <name type="scientific">Jiangella alba</name>
    <dbReference type="NCBI Taxonomy" id="561176"/>
    <lineage>
        <taxon>Bacteria</taxon>
        <taxon>Bacillati</taxon>
        <taxon>Actinomycetota</taxon>
        <taxon>Actinomycetes</taxon>
        <taxon>Jiangellales</taxon>
        <taxon>Jiangellaceae</taxon>
        <taxon>Jiangella</taxon>
    </lineage>
</organism>
<evidence type="ECO:0000256" key="5">
    <source>
        <dbReference type="ARBA" id="ARBA00022989"/>
    </source>
</evidence>
<feature type="transmembrane region" description="Helical" evidence="8">
    <location>
        <begin position="309"/>
        <end position="331"/>
    </location>
</feature>
<keyword evidence="6 8" id="KW-0472">Membrane</keyword>